<name>A0A1E5L6J1_9FIRM</name>
<feature type="domain" description="GH18" evidence="6">
    <location>
        <begin position="31"/>
        <end position="349"/>
    </location>
</feature>
<dbReference type="EMBL" id="MJAT01000012">
    <property type="protein sequence ID" value="OEH85741.1"/>
    <property type="molecule type" value="Genomic_DNA"/>
</dbReference>
<keyword evidence="1 3" id="KW-0378">Hydrolase</keyword>
<dbReference type="PANTHER" id="PTHR46066">
    <property type="entry name" value="CHITINASE DOMAIN-CONTAINING PROTEIN 1 FAMILY MEMBER"/>
    <property type="match status" value="1"/>
</dbReference>
<dbReference type="PROSITE" id="PS51272">
    <property type="entry name" value="SLH"/>
    <property type="match status" value="3"/>
</dbReference>
<proteinExistence type="inferred from homology"/>
<dbReference type="Gene3D" id="3.20.20.80">
    <property type="entry name" value="Glycosidases"/>
    <property type="match status" value="1"/>
</dbReference>
<reference evidence="7 8" key="1">
    <citation type="submission" date="2016-09" db="EMBL/GenBank/DDBJ databases">
        <title>Desulfuribacillus arsenicus sp. nov., an obligately anaerobic, dissimilatory arsenic- and antimonate-reducing bacterium isolated from anoxic sediments.</title>
        <authorList>
            <person name="Abin C.A."/>
            <person name="Hollibaugh J.T."/>
        </authorList>
    </citation>
    <scope>NUCLEOTIDE SEQUENCE [LARGE SCALE GENOMIC DNA]</scope>
    <source>
        <strain evidence="7 8">MLFW-2</strain>
    </source>
</reference>
<dbReference type="SMART" id="SM00636">
    <property type="entry name" value="Glyco_18"/>
    <property type="match status" value="1"/>
</dbReference>
<dbReference type="STRING" id="1390249.BHU72_02875"/>
<keyword evidence="2 3" id="KW-0326">Glycosidase</keyword>
<evidence type="ECO:0000256" key="3">
    <source>
        <dbReference type="RuleBase" id="RU000489"/>
    </source>
</evidence>
<dbReference type="InterPro" id="IPR001223">
    <property type="entry name" value="Glyco_hydro18_cat"/>
</dbReference>
<keyword evidence="8" id="KW-1185">Reference proteome</keyword>
<sequence length="570" mass="65048">MLSRKLISMLLVLTFITSIPVTVFGNEQKLNMSYVYFGDTNSFIQQVNNTNGALQTVSPSYFDLKSDGSLHLKVDARFVQEMHKQNIKVVPFLSNHWDRELGRKALLNREKLAKQIADAIKTYNLDGVNVDIENVTRVDRDNYTDLVRQLRQLLPDKEVSVAVAANPNAWIEGWHGSYNYTELAKYSDYLMIMAYDESYYGSKPGPVASSSFVERSIQYALKQTTGDKIVLGIPFYGRYWRHESDKGGHGISANTVDVLIERYNGKVFFDEKSKSPYTTFTIHSWQPVTKLSNRTLEPGTYTVWYEDFRSIQHKVELVHKYNLKGTGSWSLNQAPKGIWDQYVTWLNGTYYDIRNHWANHDMKSMIDKGWMVGNQHTQFLPENKLTRAEAIAVLVRALGLKDKHLELYEHSKFADISNHWAKEEIELAFRFGLVEGIDDYTFAPKDLLTREQMATLLARVFDLENSQSGSNSLIEGVSNESIAISDAESTASTTNKTNVEVSQITQTLFPDLIFGHWSYSSVTAMAHKQIIQGYDDGFFHPKRNVTRAQFAAVMNRIAKDDATNKILVLK</sequence>
<dbReference type="PANTHER" id="PTHR46066:SF2">
    <property type="entry name" value="CHITINASE DOMAIN-CONTAINING PROTEIN 1"/>
    <property type="match status" value="1"/>
</dbReference>
<dbReference type="InterPro" id="IPR011583">
    <property type="entry name" value="Chitinase_II/V-like_cat"/>
</dbReference>
<dbReference type="InterPro" id="IPR017853">
    <property type="entry name" value="GH"/>
</dbReference>
<evidence type="ECO:0000313" key="8">
    <source>
        <dbReference type="Proteomes" id="UP000095255"/>
    </source>
</evidence>
<feature type="domain" description="SLH" evidence="5">
    <location>
        <begin position="505"/>
        <end position="568"/>
    </location>
</feature>
<dbReference type="GO" id="GO:0005975">
    <property type="term" value="P:carbohydrate metabolic process"/>
    <property type="evidence" value="ECO:0007669"/>
    <property type="project" value="InterPro"/>
</dbReference>
<dbReference type="AlphaFoldDB" id="A0A1E5L6J1"/>
<evidence type="ECO:0008006" key="9">
    <source>
        <dbReference type="Google" id="ProtNLM"/>
    </source>
</evidence>
<dbReference type="GO" id="GO:0008061">
    <property type="term" value="F:chitin binding"/>
    <property type="evidence" value="ECO:0007669"/>
    <property type="project" value="InterPro"/>
</dbReference>
<evidence type="ECO:0000256" key="1">
    <source>
        <dbReference type="ARBA" id="ARBA00022801"/>
    </source>
</evidence>
<dbReference type="RefSeq" id="WP_069701825.1">
    <property type="nucleotide sequence ID" value="NZ_MJAT01000012.1"/>
</dbReference>
<evidence type="ECO:0000256" key="4">
    <source>
        <dbReference type="RuleBase" id="RU004453"/>
    </source>
</evidence>
<evidence type="ECO:0000259" key="5">
    <source>
        <dbReference type="PROSITE" id="PS51272"/>
    </source>
</evidence>
<accession>A0A1E5L6J1</accession>
<gene>
    <name evidence="7" type="ORF">BHU72_02875</name>
</gene>
<protein>
    <recommendedName>
        <fullName evidence="9">Glycoside hydrolase</fullName>
    </recommendedName>
</protein>
<dbReference type="Pfam" id="PF00395">
    <property type="entry name" value="SLH"/>
    <property type="match status" value="3"/>
</dbReference>
<dbReference type="InterPro" id="IPR029070">
    <property type="entry name" value="Chitinase_insertion_sf"/>
</dbReference>
<dbReference type="InterPro" id="IPR001119">
    <property type="entry name" value="SLH_dom"/>
</dbReference>
<dbReference type="GO" id="GO:0004553">
    <property type="term" value="F:hydrolase activity, hydrolyzing O-glycosyl compounds"/>
    <property type="evidence" value="ECO:0007669"/>
    <property type="project" value="InterPro"/>
</dbReference>
<dbReference type="PROSITE" id="PS01095">
    <property type="entry name" value="GH18_1"/>
    <property type="match status" value="1"/>
</dbReference>
<comment type="similarity">
    <text evidence="4">Belongs to the glycosyl hydrolase 18 family.</text>
</comment>
<comment type="caution">
    <text evidence="7">The sequence shown here is derived from an EMBL/GenBank/DDBJ whole genome shotgun (WGS) entry which is preliminary data.</text>
</comment>
<evidence type="ECO:0000259" key="6">
    <source>
        <dbReference type="PROSITE" id="PS51910"/>
    </source>
</evidence>
<organism evidence="7 8">
    <name type="scientific">Desulfuribacillus stibiiarsenatis</name>
    <dbReference type="NCBI Taxonomy" id="1390249"/>
    <lineage>
        <taxon>Bacteria</taxon>
        <taxon>Bacillati</taxon>
        <taxon>Bacillota</taxon>
        <taxon>Desulfuribacillia</taxon>
        <taxon>Desulfuribacillales</taxon>
        <taxon>Desulfuribacillaceae</taxon>
        <taxon>Desulfuribacillus</taxon>
    </lineage>
</organism>
<dbReference type="OrthoDB" id="9775889at2"/>
<dbReference type="PROSITE" id="PS51910">
    <property type="entry name" value="GH18_2"/>
    <property type="match status" value="1"/>
</dbReference>
<evidence type="ECO:0000256" key="2">
    <source>
        <dbReference type="ARBA" id="ARBA00023295"/>
    </source>
</evidence>
<evidence type="ECO:0000313" key="7">
    <source>
        <dbReference type="EMBL" id="OEH85741.1"/>
    </source>
</evidence>
<dbReference type="SUPFAM" id="SSF51445">
    <property type="entry name" value="(Trans)glycosidases"/>
    <property type="match status" value="1"/>
</dbReference>
<feature type="domain" description="SLH" evidence="5">
    <location>
        <begin position="408"/>
        <end position="471"/>
    </location>
</feature>
<dbReference type="Pfam" id="PF00704">
    <property type="entry name" value="Glyco_hydro_18"/>
    <property type="match status" value="1"/>
</dbReference>
<dbReference type="Proteomes" id="UP000095255">
    <property type="component" value="Unassembled WGS sequence"/>
</dbReference>
<dbReference type="Gene3D" id="3.10.50.10">
    <property type="match status" value="1"/>
</dbReference>
<feature type="domain" description="SLH" evidence="5">
    <location>
        <begin position="345"/>
        <end position="406"/>
    </location>
</feature>
<dbReference type="InterPro" id="IPR001579">
    <property type="entry name" value="Glyco_hydro_18_chit_AS"/>
</dbReference>